<feature type="disulfide bond" evidence="8">
    <location>
        <begin position="718"/>
        <end position="745"/>
    </location>
</feature>
<evidence type="ECO:0000256" key="4">
    <source>
        <dbReference type="ARBA" id="ARBA00022737"/>
    </source>
</evidence>
<dbReference type="InterPro" id="IPR018378">
    <property type="entry name" value="C-type_lectin_CS"/>
</dbReference>
<dbReference type="AlphaFoldDB" id="A0A132AL01"/>
<dbReference type="SMART" id="SM00034">
    <property type="entry name" value="CLECT"/>
    <property type="match status" value="1"/>
</dbReference>
<dbReference type="Pfam" id="PF00084">
    <property type="entry name" value="Sushi"/>
    <property type="match status" value="10"/>
</dbReference>
<dbReference type="PANTHER" id="PTHR19325:SF575">
    <property type="entry name" value="LOCOMOTION-RELATED PROTEIN HIKARU GENKI"/>
    <property type="match status" value="1"/>
</dbReference>
<dbReference type="InterPro" id="IPR001304">
    <property type="entry name" value="C-type_lectin-like"/>
</dbReference>
<organism evidence="9 10">
    <name type="scientific">Sarcoptes scabiei</name>
    <name type="common">Itch mite</name>
    <name type="synonym">Acarus scabiei</name>
    <dbReference type="NCBI Taxonomy" id="52283"/>
    <lineage>
        <taxon>Eukaryota</taxon>
        <taxon>Metazoa</taxon>
        <taxon>Ecdysozoa</taxon>
        <taxon>Arthropoda</taxon>
        <taxon>Chelicerata</taxon>
        <taxon>Arachnida</taxon>
        <taxon>Acari</taxon>
        <taxon>Acariformes</taxon>
        <taxon>Sarcoptiformes</taxon>
        <taxon>Astigmata</taxon>
        <taxon>Psoroptidia</taxon>
        <taxon>Sarcoptoidea</taxon>
        <taxon>Sarcoptidae</taxon>
        <taxon>Sarcoptinae</taxon>
        <taxon>Sarcoptes</taxon>
    </lineage>
</organism>
<evidence type="ECO:0000256" key="2">
    <source>
        <dbReference type="ARBA" id="ARBA00022723"/>
    </source>
</evidence>
<dbReference type="Pfam" id="PF00059">
    <property type="entry name" value="Lectin_C"/>
    <property type="match status" value="1"/>
</dbReference>
<proteinExistence type="predicted"/>
<dbReference type="InterPro" id="IPR008979">
    <property type="entry name" value="Galactose-bd-like_sf"/>
</dbReference>
<dbReference type="SUPFAM" id="SSF49785">
    <property type="entry name" value="Galactose-binding domain-like"/>
    <property type="match status" value="1"/>
</dbReference>
<dbReference type="InterPro" id="IPR035976">
    <property type="entry name" value="Sushi/SCR/CCP_sf"/>
</dbReference>
<feature type="disulfide bond" evidence="8">
    <location>
        <begin position="415"/>
        <end position="442"/>
    </location>
</feature>
<dbReference type="Gene3D" id="3.10.100.10">
    <property type="entry name" value="Mannose-Binding Protein A, subunit A"/>
    <property type="match status" value="1"/>
</dbReference>
<dbReference type="PROSITE" id="PS50041">
    <property type="entry name" value="C_TYPE_LECTIN_2"/>
    <property type="match status" value="1"/>
</dbReference>
<dbReference type="PROSITE" id="PS00615">
    <property type="entry name" value="C_TYPE_LECTIN_1"/>
    <property type="match status" value="1"/>
</dbReference>
<protein>
    <submittedName>
        <fullName evidence="9">Lectin C, F5/F8 and sushi domain-containing protein</fullName>
    </submittedName>
</protein>
<evidence type="ECO:0000313" key="9">
    <source>
        <dbReference type="EMBL" id="KPM11698.1"/>
    </source>
</evidence>
<dbReference type="VEuPathDB" id="VectorBase:SSCA002456"/>
<dbReference type="CDD" id="cd00033">
    <property type="entry name" value="CCP"/>
    <property type="match status" value="10"/>
</dbReference>
<feature type="disulfide bond" evidence="8">
    <location>
        <begin position="357"/>
        <end position="384"/>
    </location>
</feature>
<dbReference type="EMBL" id="JXLN01017759">
    <property type="protein sequence ID" value="KPM11698.1"/>
    <property type="molecule type" value="Genomic_DNA"/>
</dbReference>
<accession>A0A132AL01</accession>
<feature type="disulfide bond" evidence="8">
    <location>
        <begin position="473"/>
        <end position="500"/>
    </location>
</feature>
<keyword evidence="5" id="KW-0106">Calcium</keyword>
<evidence type="ECO:0000313" key="10">
    <source>
        <dbReference type="Proteomes" id="UP000616769"/>
    </source>
</evidence>
<dbReference type="Proteomes" id="UP000616769">
    <property type="component" value="Unassembled WGS sequence"/>
</dbReference>
<dbReference type="Pfam" id="PF22633">
    <property type="entry name" value="F5_F8_type_C_2"/>
    <property type="match status" value="1"/>
</dbReference>
<evidence type="ECO:0000256" key="7">
    <source>
        <dbReference type="ARBA" id="ARBA00023180"/>
    </source>
</evidence>
<dbReference type="Gene3D" id="2.10.70.10">
    <property type="entry name" value="Complement Module, domain 1"/>
    <property type="match status" value="10"/>
</dbReference>
<dbReference type="SMART" id="SM00607">
    <property type="entry name" value="FTP"/>
    <property type="match status" value="1"/>
</dbReference>
<dbReference type="InterPro" id="IPR000436">
    <property type="entry name" value="Sushi_SCR_CCP_dom"/>
</dbReference>
<dbReference type="InterPro" id="IPR016186">
    <property type="entry name" value="C-type_lectin-like/link_sf"/>
</dbReference>
<dbReference type="SMART" id="SM00032">
    <property type="entry name" value="CCP"/>
    <property type="match status" value="10"/>
</dbReference>
<keyword evidence="2" id="KW-0479">Metal-binding</keyword>
<feature type="disulfide bond" evidence="8">
    <location>
        <begin position="43"/>
        <end position="70"/>
    </location>
</feature>
<keyword evidence="7" id="KW-0325">Glycoprotein</keyword>
<keyword evidence="6 8" id="KW-1015">Disulfide bond</keyword>
<gene>
    <name evidence="9" type="ORF">QR98_0102710</name>
</gene>
<evidence type="ECO:0000256" key="3">
    <source>
        <dbReference type="ARBA" id="ARBA00022729"/>
    </source>
</evidence>
<dbReference type="SUPFAM" id="SSF57535">
    <property type="entry name" value="Complement control module/SCR domain"/>
    <property type="match status" value="10"/>
</dbReference>
<dbReference type="InterPro" id="IPR050350">
    <property type="entry name" value="Compl-Cell_Adhes-Reg"/>
</dbReference>
<evidence type="ECO:0000256" key="5">
    <source>
        <dbReference type="ARBA" id="ARBA00022837"/>
    </source>
</evidence>
<comment type="caution">
    <text evidence="9">The sequence shown here is derived from an EMBL/GenBank/DDBJ whole genome shotgun (WGS) entry which is preliminary data.</text>
</comment>
<dbReference type="InterPro" id="IPR016187">
    <property type="entry name" value="CTDL_fold"/>
</dbReference>
<dbReference type="SUPFAM" id="SSF56436">
    <property type="entry name" value="C-type lectin-like"/>
    <property type="match status" value="1"/>
</dbReference>
<keyword evidence="4" id="KW-0677">Repeat</keyword>
<dbReference type="PANTHER" id="PTHR19325">
    <property type="entry name" value="COMPLEMENT COMPONENT-RELATED SUSHI DOMAIN-CONTAINING"/>
    <property type="match status" value="1"/>
</dbReference>
<evidence type="ECO:0000256" key="8">
    <source>
        <dbReference type="PROSITE-ProRule" id="PRU00302"/>
    </source>
</evidence>
<name>A0A132AL01_SARSC</name>
<dbReference type="GO" id="GO:0046872">
    <property type="term" value="F:metal ion binding"/>
    <property type="evidence" value="ECO:0007669"/>
    <property type="project" value="UniProtKB-KW"/>
</dbReference>
<reference evidence="9 10" key="1">
    <citation type="journal article" date="2015" name="Parasit. Vectors">
        <title>Draft genome of the scabies mite.</title>
        <authorList>
            <person name="Rider S.D.Jr."/>
            <person name="Morgan M.S."/>
            <person name="Arlian L.G."/>
        </authorList>
    </citation>
    <scope>NUCLEOTIDE SEQUENCE [LARGE SCALE GENOMIC DNA]</scope>
    <source>
        <strain evidence="9">Arlian Lab</strain>
    </source>
</reference>
<dbReference type="OrthoDB" id="406096at2759"/>
<sequence length="958" mass="108200">MNESMNRSAQNRHYCPLPSVPIYADLKLSSDLIVIGTEAQFKCNDGYELFGPSKRTCQSDQKWSGTLPYCAVNVAYGKPTNQSSTIKGGDSRNANDGHLSTLHETKYCTETKVENSPWWQVDLLQPYEIRVIRLLTRGCCGHQPLHDLEIRVGNSSIVQGNRLCAWYPGTLEFSSNRCGDAMEYQQITSFNQTCYEFQTQRGGSFTDADAYCKSRGGSLIHSITEMTQNFLYYELERYKTKLRSKLVWVGARRDHYAQNVSSLFGTRPRLFWHWINGQAINRFLWAEDQPNNYNGQQNCIVLDGGRKWLWNDVTCDLDYLPWICQYSPSNCGSPEINENSTIITNDFRIGNIITYKCAAGCRLDGSSTRLCRTNGFWDGEAPKCSFVDCGPLESIPNGKVSFIHTYFNASARYSCQNNYALIGAETRYCLGNGSWSHPEPKCYYGLCSHPPEIDNGIVHITNQSVNGIATYICNLGFVLVGNSKLTCQIGGTWSSMAPQCKFIDCRLPLELNNGYYKLINKTTYFESIISYECEPNYYLIGNKTRSCTEFGTWSGLEPRCEMINCGPPKKLPGVRYIGDYFTVNSELTFECESGHQWIDGSRTRVCQENGQWNGNDTVCKYVECGRVQPIWKGEIIYVNLTTHLGSVINYSCGTGYKIVGDKARTCQEDGRWSGNKAKCEEIRCPPPEIPKNSSVVYNGNDRSFSDSFKVGSTVQYRCSLGHIVQGQSLRTCETTGHWSDAPPICVCKFIVVFSSKKNKKHHKSLDHISIVVCRLHCPTLNGFSAVIQHIMVALWNMNAITITNLMDREEEFVWRMKLGVVWHQSVNVSDYHVGGKVIYSCKSGLELVGNQERICLDNGLWSGQTPHCRYVDCGRPPVITNGRGYLVNGTTFYGSIVEYHCLPDFKMISDSQHRYCQADGAELYLGVWKLKTRTKSTIAIVTVSRVNPIMKVMNHRNP</sequence>
<feature type="disulfide bond" evidence="8">
    <location>
        <begin position="652"/>
        <end position="679"/>
    </location>
</feature>
<feature type="disulfide bond" evidence="8">
    <location>
        <begin position="533"/>
        <end position="560"/>
    </location>
</feature>
<keyword evidence="1 8" id="KW-0768">Sushi</keyword>
<feature type="disulfide bond" evidence="8">
    <location>
        <begin position="841"/>
        <end position="868"/>
    </location>
</feature>
<dbReference type="CDD" id="cd00037">
    <property type="entry name" value="CLECT"/>
    <property type="match status" value="1"/>
</dbReference>
<dbReference type="InterPro" id="IPR006585">
    <property type="entry name" value="FTP1"/>
</dbReference>
<evidence type="ECO:0000256" key="1">
    <source>
        <dbReference type="ARBA" id="ARBA00022659"/>
    </source>
</evidence>
<evidence type="ECO:0000256" key="6">
    <source>
        <dbReference type="ARBA" id="ARBA00023157"/>
    </source>
</evidence>
<keyword evidence="3" id="KW-0732">Signal</keyword>
<comment type="caution">
    <text evidence="8">Lacks conserved residue(s) required for the propagation of feature annotation.</text>
</comment>
<dbReference type="Gene3D" id="2.60.120.260">
    <property type="entry name" value="Galactose-binding domain-like"/>
    <property type="match status" value="1"/>
</dbReference>
<dbReference type="PROSITE" id="PS50923">
    <property type="entry name" value="SUSHI"/>
    <property type="match status" value="9"/>
</dbReference>